<dbReference type="InterPro" id="IPR007168">
    <property type="entry name" value="Phageshock_PspC_N"/>
</dbReference>
<evidence type="ECO:0000259" key="2">
    <source>
        <dbReference type="Pfam" id="PF04024"/>
    </source>
</evidence>
<protein>
    <recommendedName>
        <fullName evidence="2">Phage shock protein PspC N-terminal domain-containing protein</fullName>
    </recommendedName>
</protein>
<keyword evidence="1" id="KW-0812">Transmembrane</keyword>
<dbReference type="Proteomes" id="UP000016462">
    <property type="component" value="Unassembled WGS sequence"/>
</dbReference>
<feature type="domain" description="Phage shock protein PspC N-terminal" evidence="2">
    <location>
        <begin position="14"/>
        <end position="66"/>
    </location>
</feature>
<dbReference type="AlphaFoldDB" id="U1LE07"/>
<reference evidence="3 4" key="1">
    <citation type="journal article" date="2013" name="Genome Announc.">
        <title>First draft genome sequence from a member of the genus agrococcus, isolated from modern microbialites.</title>
        <authorList>
            <person name="White R.A.III."/>
            <person name="Grassa C.J."/>
            <person name="Suttle C.A."/>
        </authorList>
    </citation>
    <scope>NUCLEOTIDE SEQUENCE [LARGE SCALE GENOMIC DNA]</scope>
    <source>
        <strain evidence="3 4">RW1</strain>
    </source>
</reference>
<organism evidence="3 4">
    <name type="scientific">Agrococcus pavilionensis RW1</name>
    <dbReference type="NCBI Taxonomy" id="1330458"/>
    <lineage>
        <taxon>Bacteria</taxon>
        <taxon>Bacillati</taxon>
        <taxon>Actinomycetota</taxon>
        <taxon>Actinomycetes</taxon>
        <taxon>Micrococcales</taxon>
        <taxon>Microbacteriaceae</taxon>
        <taxon>Agrococcus</taxon>
    </lineage>
</organism>
<keyword evidence="4" id="KW-1185">Reference proteome</keyword>
<evidence type="ECO:0000313" key="3">
    <source>
        <dbReference type="EMBL" id="ERG65468.1"/>
    </source>
</evidence>
<feature type="transmembrane region" description="Helical" evidence="1">
    <location>
        <begin position="44"/>
        <end position="63"/>
    </location>
</feature>
<accession>U1LE07</accession>
<evidence type="ECO:0000313" key="4">
    <source>
        <dbReference type="Proteomes" id="UP000016462"/>
    </source>
</evidence>
<keyword evidence="1" id="KW-1133">Transmembrane helix</keyword>
<proteinExistence type="predicted"/>
<dbReference type="OrthoDB" id="7359894at2"/>
<dbReference type="RefSeq" id="WP_021009434.1">
    <property type="nucleotide sequence ID" value="NZ_ASHR01000004.1"/>
</dbReference>
<keyword evidence="1" id="KW-0472">Membrane</keyword>
<evidence type="ECO:0000256" key="1">
    <source>
        <dbReference type="SAM" id="Phobius"/>
    </source>
</evidence>
<name>U1LE07_9MICO</name>
<gene>
    <name evidence="3" type="ORF">L332_13590</name>
</gene>
<dbReference type="Pfam" id="PF04024">
    <property type="entry name" value="PspC"/>
    <property type="match status" value="1"/>
</dbReference>
<sequence>MASIFDSIRRAGFRRGPQRILAGICGGIAAKTRINVWLVRLVTLLLFALPVVGWGLYAVVWLLTPNHRGSIPLERWLGRG</sequence>
<comment type="caution">
    <text evidence="3">The sequence shown here is derived from an EMBL/GenBank/DDBJ whole genome shotgun (WGS) entry which is preliminary data.</text>
</comment>
<dbReference type="EMBL" id="ASHR01000004">
    <property type="protein sequence ID" value="ERG65468.1"/>
    <property type="molecule type" value="Genomic_DNA"/>
</dbReference>